<reference evidence="2 3" key="1">
    <citation type="submission" date="2017-09" db="EMBL/GenBank/DDBJ databases">
        <title>Biodiversity and function of Thalassospira species in the particle-attached aromatic-hydrocarbon-degrading consortia from the surface seawater of the South China Sea.</title>
        <authorList>
            <person name="Dong C."/>
            <person name="Liu R."/>
            <person name="Shao Z."/>
        </authorList>
    </citation>
    <scope>NUCLEOTIDE SEQUENCE [LARGE SCALE GENOMIC DNA]</scope>
    <source>
        <strain evidence="2 3">CSC1P2</strain>
    </source>
</reference>
<organism evidence="2 3">
    <name type="scientific">Thalassospira marina</name>
    <dbReference type="NCBI Taxonomy" id="2048283"/>
    <lineage>
        <taxon>Bacteria</taxon>
        <taxon>Pseudomonadati</taxon>
        <taxon>Pseudomonadota</taxon>
        <taxon>Alphaproteobacteria</taxon>
        <taxon>Rhodospirillales</taxon>
        <taxon>Thalassospiraceae</taxon>
        <taxon>Thalassospira</taxon>
    </lineage>
</organism>
<dbReference type="EMBL" id="NWTK01000015">
    <property type="protein sequence ID" value="PKR50732.1"/>
    <property type="molecule type" value="Genomic_DNA"/>
</dbReference>
<keyword evidence="1" id="KW-0472">Membrane</keyword>
<accession>A0A2N3KJK1</accession>
<gene>
    <name evidence="2" type="ORF">COO20_20040</name>
</gene>
<proteinExistence type="predicted"/>
<keyword evidence="1" id="KW-1133">Transmembrane helix</keyword>
<name>A0A2N3KJK1_9PROT</name>
<protein>
    <submittedName>
        <fullName evidence="2">Uncharacterized protein</fullName>
    </submittedName>
</protein>
<sequence length="212" mass="24277">MLEWIKNNHTILQILISFATLGIWIFYAQILLAQHRRTRRPKILINQTRGRSLHSRFLVSNMSLESVHIEVILVGLHNDDDETWYLVSDWEPTRDDNCADTNDYGTFQGPLAAGSSLDIGDIKGLISQRHAEERDQENHTSNASIVTKDGIACSAFEIMVVGVYSSEKGVIGASRTFDIDKYGHVHPRDAETGQCRSRNERRRMQELHRRYL</sequence>
<evidence type="ECO:0000313" key="3">
    <source>
        <dbReference type="Proteomes" id="UP000233597"/>
    </source>
</evidence>
<feature type="transmembrane region" description="Helical" evidence="1">
    <location>
        <begin position="12"/>
        <end position="33"/>
    </location>
</feature>
<dbReference type="OrthoDB" id="7406133at2"/>
<evidence type="ECO:0000313" key="2">
    <source>
        <dbReference type="EMBL" id="PKR50732.1"/>
    </source>
</evidence>
<keyword evidence="1" id="KW-0812">Transmembrane</keyword>
<evidence type="ECO:0000256" key="1">
    <source>
        <dbReference type="SAM" id="Phobius"/>
    </source>
</evidence>
<dbReference type="Proteomes" id="UP000233597">
    <property type="component" value="Unassembled WGS sequence"/>
</dbReference>
<comment type="caution">
    <text evidence="2">The sequence shown here is derived from an EMBL/GenBank/DDBJ whole genome shotgun (WGS) entry which is preliminary data.</text>
</comment>
<dbReference type="RefSeq" id="WP_101269811.1">
    <property type="nucleotide sequence ID" value="NZ_NWTK01000015.1"/>
</dbReference>
<dbReference type="AlphaFoldDB" id="A0A2N3KJK1"/>